<dbReference type="PROSITE" id="PS00356">
    <property type="entry name" value="HTH_LACI_1"/>
    <property type="match status" value="1"/>
</dbReference>
<gene>
    <name evidence="6" type="ORF">SZN_19662</name>
</gene>
<dbReference type="GO" id="GO:0000976">
    <property type="term" value="F:transcription cis-regulatory region binding"/>
    <property type="evidence" value="ECO:0007669"/>
    <property type="project" value="TreeGrafter"/>
</dbReference>
<evidence type="ECO:0000259" key="5">
    <source>
        <dbReference type="PROSITE" id="PS50932"/>
    </source>
</evidence>
<name>G2GEJ9_9ACTN</name>
<dbReference type="SUPFAM" id="SSF47413">
    <property type="entry name" value="lambda repressor-like DNA-binding domains"/>
    <property type="match status" value="1"/>
</dbReference>
<dbReference type="GO" id="GO:0003700">
    <property type="term" value="F:DNA-binding transcription factor activity"/>
    <property type="evidence" value="ECO:0007669"/>
    <property type="project" value="TreeGrafter"/>
</dbReference>
<keyword evidence="1" id="KW-0805">Transcription regulation</keyword>
<dbReference type="SUPFAM" id="SSF53822">
    <property type="entry name" value="Periplasmic binding protein-like I"/>
    <property type="match status" value="1"/>
</dbReference>
<organism evidence="6 7">
    <name type="scientific">Streptomyces zinciresistens K42</name>
    <dbReference type="NCBI Taxonomy" id="700597"/>
    <lineage>
        <taxon>Bacteria</taxon>
        <taxon>Bacillati</taxon>
        <taxon>Actinomycetota</taxon>
        <taxon>Actinomycetes</taxon>
        <taxon>Kitasatosporales</taxon>
        <taxon>Streptomycetaceae</taxon>
        <taxon>Streptomyces</taxon>
    </lineage>
</organism>
<feature type="domain" description="HTH lacI-type" evidence="5">
    <location>
        <begin position="35"/>
        <end position="89"/>
    </location>
</feature>
<dbReference type="AlphaFoldDB" id="G2GEJ9"/>
<dbReference type="Pfam" id="PF13377">
    <property type="entry name" value="Peripla_BP_3"/>
    <property type="match status" value="1"/>
</dbReference>
<feature type="compositionally biased region" description="Low complexity" evidence="4">
    <location>
        <begin position="16"/>
        <end position="30"/>
    </location>
</feature>
<evidence type="ECO:0000256" key="1">
    <source>
        <dbReference type="ARBA" id="ARBA00023015"/>
    </source>
</evidence>
<keyword evidence="7" id="KW-1185">Reference proteome</keyword>
<evidence type="ECO:0000256" key="4">
    <source>
        <dbReference type="SAM" id="MobiDB-lite"/>
    </source>
</evidence>
<dbReference type="PANTHER" id="PTHR30146:SF109">
    <property type="entry name" value="HTH-TYPE TRANSCRIPTIONAL REGULATOR GALS"/>
    <property type="match status" value="1"/>
</dbReference>
<sequence>MDRRPSAVPAARTRARGSGADPAAAGSAGRVRPRVGIKDVAQEAGVSLGTVSNVLNRPEVVAEGTRARVLEVIEALGYVRAEGARQLRGWASRVIAVMVLDMANPFFTALATGVEQAAREADLGVMVCTGAHDPAEAARHLSLITSHQVRGAVLASGEGVGRTVAAFRRNAVPFVVADQCAPQPAACSVGIDDVAGGRAAVRHLVERGHRSLVYVSGPDRLQQVRDRRRGALAALGAAGLPPAALRELPCDALTVAAGKDAGHRVLGLPVRPTAVFCANDLLALGVLQALYEAGLRVPDDIAVVGYDDIEFAASAVVPLTSVRRPAAAMGRQAGRLLIEDTAHGGAHTHSHVVLQPELVVRASTLAAPAR</sequence>
<keyword evidence="3" id="KW-0804">Transcription</keyword>
<evidence type="ECO:0000313" key="7">
    <source>
        <dbReference type="Proteomes" id="UP000004217"/>
    </source>
</evidence>
<reference evidence="6 7" key="1">
    <citation type="submission" date="2011-08" db="EMBL/GenBank/DDBJ databases">
        <authorList>
            <person name="Lin Y."/>
            <person name="Hao X."/>
            <person name="Johnstone L."/>
            <person name="Miller S.J."/>
            <person name="Wei G."/>
            <person name="Rensing C."/>
        </authorList>
    </citation>
    <scope>NUCLEOTIDE SEQUENCE [LARGE SCALE GENOMIC DNA]</scope>
    <source>
        <strain evidence="6 7">K42</strain>
    </source>
</reference>
<accession>G2GEJ9</accession>
<comment type="caution">
    <text evidence="6">The sequence shown here is derived from an EMBL/GenBank/DDBJ whole genome shotgun (WGS) entry which is preliminary data.</text>
</comment>
<evidence type="ECO:0000313" key="6">
    <source>
        <dbReference type="EMBL" id="EGX58067.1"/>
    </source>
</evidence>
<evidence type="ECO:0000256" key="3">
    <source>
        <dbReference type="ARBA" id="ARBA00023163"/>
    </source>
</evidence>
<proteinExistence type="predicted"/>
<dbReference type="CDD" id="cd01392">
    <property type="entry name" value="HTH_LacI"/>
    <property type="match status" value="1"/>
</dbReference>
<protein>
    <submittedName>
        <fullName evidence="6">LacI family transcriptional regulator</fullName>
    </submittedName>
</protein>
<keyword evidence="2" id="KW-0238">DNA-binding</keyword>
<dbReference type="Gene3D" id="3.40.50.2300">
    <property type="match status" value="2"/>
</dbReference>
<dbReference type="Proteomes" id="UP000004217">
    <property type="component" value="Unassembled WGS sequence"/>
</dbReference>
<dbReference type="PANTHER" id="PTHR30146">
    <property type="entry name" value="LACI-RELATED TRANSCRIPTIONAL REPRESSOR"/>
    <property type="match status" value="1"/>
</dbReference>
<dbReference type="InterPro" id="IPR010982">
    <property type="entry name" value="Lambda_DNA-bd_dom_sf"/>
</dbReference>
<dbReference type="EMBL" id="AGBF01000068">
    <property type="protein sequence ID" value="EGX58067.1"/>
    <property type="molecule type" value="Genomic_DNA"/>
</dbReference>
<dbReference type="InterPro" id="IPR046335">
    <property type="entry name" value="LacI/GalR-like_sensor"/>
</dbReference>
<dbReference type="PATRIC" id="fig|700597.3.peg.3854"/>
<dbReference type="InterPro" id="IPR028082">
    <property type="entry name" value="Peripla_BP_I"/>
</dbReference>
<dbReference type="InterPro" id="IPR000843">
    <property type="entry name" value="HTH_LacI"/>
</dbReference>
<dbReference type="SMART" id="SM00354">
    <property type="entry name" value="HTH_LACI"/>
    <property type="match status" value="1"/>
</dbReference>
<feature type="region of interest" description="Disordered" evidence="4">
    <location>
        <begin position="1"/>
        <end position="30"/>
    </location>
</feature>
<dbReference type="Pfam" id="PF00356">
    <property type="entry name" value="LacI"/>
    <property type="match status" value="1"/>
</dbReference>
<dbReference type="Gene3D" id="1.10.260.40">
    <property type="entry name" value="lambda repressor-like DNA-binding domains"/>
    <property type="match status" value="1"/>
</dbReference>
<evidence type="ECO:0000256" key="2">
    <source>
        <dbReference type="ARBA" id="ARBA00023125"/>
    </source>
</evidence>
<dbReference type="PROSITE" id="PS50932">
    <property type="entry name" value="HTH_LACI_2"/>
    <property type="match status" value="1"/>
</dbReference>